<keyword evidence="3" id="KW-0804">Transcription</keyword>
<evidence type="ECO:0000256" key="2">
    <source>
        <dbReference type="ARBA" id="ARBA00023125"/>
    </source>
</evidence>
<reference evidence="6 7" key="1">
    <citation type="submission" date="2022-10" db="EMBL/GenBank/DDBJ databases">
        <title>Defluviimonas sp. nov., isolated from ocean surface water.</title>
        <authorList>
            <person name="He W."/>
            <person name="Wang L."/>
            <person name="Zhang D.-F."/>
        </authorList>
    </citation>
    <scope>NUCLEOTIDE SEQUENCE [LARGE SCALE GENOMIC DNA]</scope>
    <source>
        <strain evidence="6 7">WL0075</strain>
    </source>
</reference>
<name>A0ABT2Z772_9RHOB</name>
<dbReference type="Gene3D" id="3.30.730.10">
    <property type="entry name" value="AP2/ERF domain"/>
    <property type="match status" value="1"/>
</dbReference>
<evidence type="ECO:0000259" key="5">
    <source>
        <dbReference type="PROSITE" id="PS51032"/>
    </source>
</evidence>
<feature type="domain" description="AP2/ERF" evidence="5">
    <location>
        <begin position="51"/>
        <end position="110"/>
    </location>
</feature>
<dbReference type="SUPFAM" id="SSF54171">
    <property type="entry name" value="DNA-binding domain"/>
    <property type="match status" value="1"/>
</dbReference>
<dbReference type="PROSITE" id="PS51032">
    <property type="entry name" value="AP2_ERF"/>
    <property type="match status" value="1"/>
</dbReference>
<evidence type="ECO:0000256" key="3">
    <source>
        <dbReference type="ARBA" id="ARBA00023163"/>
    </source>
</evidence>
<gene>
    <name evidence="6" type="ORF">OE647_19800</name>
</gene>
<evidence type="ECO:0000256" key="1">
    <source>
        <dbReference type="ARBA" id="ARBA00023015"/>
    </source>
</evidence>
<proteinExistence type="predicted"/>
<keyword evidence="1" id="KW-0805">Transcription regulation</keyword>
<evidence type="ECO:0000313" key="6">
    <source>
        <dbReference type="EMBL" id="MCV2866943.1"/>
    </source>
</evidence>
<dbReference type="InterPro" id="IPR036955">
    <property type="entry name" value="AP2/ERF_dom_sf"/>
</dbReference>
<keyword evidence="7" id="KW-1185">Reference proteome</keyword>
<dbReference type="RefSeq" id="WP_263723490.1">
    <property type="nucleotide sequence ID" value="NZ_JAOWLA010000040.1"/>
</dbReference>
<dbReference type="InterPro" id="IPR001471">
    <property type="entry name" value="AP2/ERF_dom"/>
</dbReference>
<dbReference type="EMBL" id="JAOWLA010000040">
    <property type="protein sequence ID" value="MCV2866943.1"/>
    <property type="molecule type" value="Genomic_DNA"/>
</dbReference>
<sequence>MDDPKLTLEEARQISFQNKCSFDCRKVNLIARVGRKAVMRNRRGKSTSTSNYKGVSERKSSTGETYWDANIKIDQGNLYLGGFDDEVLAAAAYDAAAFIFFEGAAFLNFPTERPSLDAVENVRLRHARFRQRLARADK</sequence>
<keyword evidence="2" id="KW-0238">DNA-binding</keyword>
<dbReference type="SMART" id="SM00380">
    <property type="entry name" value="AP2"/>
    <property type="match status" value="1"/>
</dbReference>
<comment type="caution">
    <text evidence="6">The sequence shown here is derived from an EMBL/GenBank/DDBJ whole genome shotgun (WGS) entry which is preliminary data.</text>
</comment>
<dbReference type="InterPro" id="IPR016177">
    <property type="entry name" value="DNA-bd_dom_sf"/>
</dbReference>
<dbReference type="Proteomes" id="UP001652503">
    <property type="component" value="Unassembled WGS sequence"/>
</dbReference>
<feature type="region of interest" description="Disordered" evidence="4">
    <location>
        <begin position="40"/>
        <end position="63"/>
    </location>
</feature>
<protein>
    <recommendedName>
        <fullName evidence="5">AP2/ERF domain-containing protein</fullName>
    </recommendedName>
</protein>
<organism evidence="6 7">
    <name type="scientific">Albidovulum sediminicola</name>
    <dbReference type="NCBI Taxonomy" id="2984331"/>
    <lineage>
        <taxon>Bacteria</taxon>
        <taxon>Pseudomonadati</taxon>
        <taxon>Pseudomonadota</taxon>
        <taxon>Alphaproteobacteria</taxon>
        <taxon>Rhodobacterales</taxon>
        <taxon>Paracoccaceae</taxon>
        <taxon>Albidovulum</taxon>
    </lineage>
</organism>
<evidence type="ECO:0000256" key="4">
    <source>
        <dbReference type="SAM" id="MobiDB-lite"/>
    </source>
</evidence>
<accession>A0ABT2Z772</accession>
<evidence type="ECO:0000313" key="7">
    <source>
        <dbReference type="Proteomes" id="UP001652503"/>
    </source>
</evidence>